<dbReference type="EMBL" id="VWRS01000001">
    <property type="protein sequence ID" value="KAA5827293.1"/>
    <property type="molecule type" value="Genomic_DNA"/>
</dbReference>
<dbReference type="Pfam" id="PF12867">
    <property type="entry name" value="DinB_2"/>
    <property type="match status" value="1"/>
</dbReference>
<dbReference type="OrthoDB" id="4295522at2"/>
<evidence type="ECO:0000313" key="2">
    <source>
        <dbReference type="EMBL" id="KAA5827293.1"/>
    </source>
</evidence>
<keyword evidence="4" id="KW-1185">Reference proteome</keyword>
<evidence type="ECO:0000259" key="1">
    <source>
        <dbReference type="Pfam" id="PF12867"/>
    </source>
</evidence>
<dbReference type="Gene3D" id="1.20.120.450">
    <property type="entry name" value="dinb family like domain"/>
    <property type="match status" value="1"/>
</dbReference>
<dbReference type="SUPFAM" id="SSF109854">
    <property type="entry name" value="DinB/YfiT-like putative metalloenzymes"/>
    <property type="match status" value="1"/>
</dbReference>
<dbReference type="Proteomes" id="UP000322315">
    <property type="component" value="Unassembled WGS sequence"/>
</dbReference>
<protein>
    <submittedName>
        <fullName evidence="2">DinB family protein</fullName>
    </submittedName>
</protein>
<proteinExistence type="predicted"/>
<dbReference type="RefSeq" id="WP_144114647.1">
    <property type="nucleotide sequence ID" value="NZ_JACHGE010000001.1"/>
</dbReference>
<dbReference type="AlphaFoldDB" id="A0A5M7BC21"/>
<evidence type="ECO:0000313" key="4">
    <source>
        <dbReference type="Proteomes" id="UP000315145"/>
    </source>
</evidence>
<evidence type="ECO:0000313" key="5">
    <source>
        <dbReference type="Proteomes" id="UP000322315"/>
    </source>
</evidence>
<dbReference type="Proteomes" id="UP000315145">
    <property type="component" value="Unassembled WGS sequence"/>
</dbReference>
<gene>
    <name evidence="2" type="ORF">F2B50_00155</name>
    <name evidence="3" type="ORF">FPF71_00155</name>
</gene>
<dbReference type="InterPro" id="IPR024775">
    <property type="entry name" value="DinB-like"/>
</dbReference>
<dbReference type="EMBL" id="VMBF01000001">
    <property type="protein sequence ID" value="TSJ81538.1"/>
    <property type="molecule type" value="Genomic_DNA"/>
</dbReference>
<accession>A0A5M7BC21</accession>
<comment type="caution">
    <text evidence="2">The sequence shown here is derived from an EMBL/GenBank/DDBJ whole genome shotgun (WGS) entry which is preliminary data.</text>
</comment>
<name>A0A5M7BC21_9FLAO</name>
<organism evidence="2 5">
    <name type="scientific">Algibacter amylolyticus</name>
    <dbReference type="NCBI Taxonomy" id="1608400"/>
    <lineage>
        <taxon>Bacteria</taxon>
        <taxon>Pseudomonadati</taxon>
        <taxon>Bacteroidota</taxon>
        <taxon>Flavobacteriia</taxon>
        <taxon>Flavobacteriales</taxon>
        <taxon>Flavobacteriaceae</taxon>
        <taxon>Algibacter</taxon>
    </lineage>
</organism>
<feature type="domain" description="DinB-like" evidence="1">
    <location>
        <begin position="16"/>
        <end position="145"/>
    </location>
</feature>
<reference evidence="2" key="3">
    <citation type="submission" date="2019-09" db="EMBL/GenBank/DDBJ databases">
        <authorList>
            <person name="Zhang D.-C."/>
        </authorList>
    </citation>
    <scope>NUCLEOTIDE SEQUENCE</scope>
    <source>
        <strain evidence="2">RU-4-M-4</strain>
    </source>
</reference>
<reference evidence="3 4" key="2">
    <citation type="submission" date="2019-07" db="EMBL/GenBank/DDBJ databases">
        <title>Algibacter marinivivus sp. nov., isolated from the surface of a marine red alga.</title>
        <authorList>
            <person name="Zhong X."/>
            <person name="Xu W."/>
            <person name="Zhang Y."/>
            <person name="Zhang Q."/>
            <person name="Du Z."/>
        </authorList>
    </citation>
    <scope>NUCLEOTIDE SEQUENCE [LARGE SCALE GENOMIC DNA]</scope>
    <source>
        <strain evidence="3 4">RU-4-M-4</strain>
    </source>
</reference>
<sequence>MQFTFEVLNNIRPFFKKHIENNSLEDLNKIPEGFNNNIIWNIGHVMVTAQLLAYKLSGLPMNVSDELVNKYRKDSKPEAAVSQAEVDEIEALLVSTLKDLELDYKNGVFKEYNTYTVSTTGNTLTNIDDALQFILLHESMHLGYILALIRAVKN</sequence>
<reference evidence="2 5" key="1">
    <citation type="journal article" date="2015" name="Int. J. Syst. Evol. Microbiol.">
        <title>Algibacter amylolyticus sp. nov., isolated from intertidal sediment.</title>
        <authorList>
            <person name="Zhang D.C."/>
            <person name="Wu J."/>
            <person name="Neuner K."/>
            <person name="Yao J."/>
            <person name="Margesin R."/>
        </authorList>
    </citation>
    <scope>NUCLEOTIDE SEQUENCE [LARGE SCALE GENOMIC DNA]</scope>
    <source>
        <strain evidence="2 5">RU-4-M-4</strain>
    </source>
</reference>
<dbReference type="InterPro" id="IPR034660">
    <property type="entry name" value="DinB/YfiT-like"/>
</dbReference>
<evidence type="ECO:0000313" key="3">
    <source>
        <dbReference type="EMBL" id="TSJ81538.1"/>
    </source>
</evidence>